<keyword evidence="3" id="KW-1185">Reference proteome</keyword>
<dbReference type="EMBL" id="JBBNAG010000002">
    <property type="protein sequence ID" value="KAK9156766.1"/>
    <property type="molecule type" value="Genomic_DNA"/>
</dbReference>
<gene>
    <name evidence="2" type="ORF">Scep_003340</name>
</gene>
<dbReference type="Proteomes" id="UP001419268">
    <property type="component" value="Unassembled WGS sequence"/>
</dbReference>
<feature type="region of interest" description="Disordered" evidence="1">
    <location>
        <begin position="98"/>
        <end position="132"/>
    </location>
</feature>
<dbReference type="AlphaFoldDB" id="A0AAP0KQF9"/>
<evidence type="ECO:0000313" key="2">
    <source>
        <dbReference type="EMBL" id="KAK9156766.1"/>
    </source>
</evidence>
<organism evidence="2 3">
    <name type="scientific">Stephania cephalantha</name>
    <dbReference type="NCBI Taxonomy" id="152367"/>
    <lineage>
        <taxon>Eukaryota</taxon>
        <taxon>Viridiplantae</taxon>
        <taxon>Streptophyta</taxon>
        <taxon>Embryophyta</taxon>
        <taxon>Tracheophyta</taxon>
        <taxon>Spermatophyta</taxon>
        <taxon>Magnoliopsida</taxon>
        <taxon>Ranunculales</taxon>
        <taxon>Menispermaceae</taxon>
        <taxon>Menispermoideae</taxon>
        <taxon>Cissampelideae</taxon>
        <taxon>Stephania</taxon>
    </lineage>
</organism>
<evidence type="ECO:0000256" key="1">
    <source>
        <dbReference type="SAM" id="MobiDB-lite"/>
    </source>
</evidence>
<evidence type="ECO:0000313" key="3">
    <source>
        <dbReference type="Proteomes" id="UP001419268"/>
    </source>
</evidence>
<accession>A0AAP0KQF9</accession>
<sequence length="192" mass="20653">MDTSNPAAVTPISSLAAPSLFSHSSLPSPLSTALAAHSPSPLSSARITAAAESRSPPSLPVVPGPQLPRRSDLIVAAVHTKPAAAAVATAARRRCRRCTPPSSRQTWRPPAVHGQATSKQDQVSGDEGCRAGTRETYDNVNGELHREKHIGLQCNPSTVQIWWPRQKRKIRKLGWGRRIGEMAREVVGLWLA</sequence>
<name>A0AAP0KQF9_9MAGN</name>
<reference evidence="2 3" key="1">
    <citation type="submission" date="2024-01" db="EMBL/GenBank/DDBJ databases">
        <title>Genome assemblies of Stephania.</title>
        <authorList>
            <person name="Yang L."/>
        </authorList>
    </citation>
    <scope>NUCLEOTIDE SEQUENCE [LARGE SCALE GENOMIC DNA]</scope>
    <source>
        <strain evidence="2">JXDWG</strain>
        <tissue evidence="2">Leaf</tissue>
    </source>
</reference>
<protein>
    <submittedName>
        <fullName evidence="2">Uncharacterized protein</fullName>
    </submittedName>
</protein>
<proteinExistence type="predicted"/>
<comment type="caution">
    <text evidence="2">The sequence shown here is derived from an EMBL/GenBank/DDBJ whole genome shotgun (WGS) entry which is preliminary data.</text>
</comment>